<gene>
    <name evidence="2" type="ORF">CYBJADRAFT_29385</name>
</gene>
<dbReference type="GeneID" id="30992034"/>
<evidence type="ECO:0000313" key="2">
    <source>
        <dbReference type="EMBL" id="ODV71596.1"/>
    </source>
</evidence>
<organism evidence="2 3">
    <name type="scientific">Cyberlindnera jadinii (strain ATCC 18201 / CBS 1600 / BCRC 20928 / JCM 3617 / NBRC 0987 / NRRL Y-1542)</name>
    <name type="common">Torula yeast</name>
    <name type="synonym">Candida utilis</name>
    <dbReference type="NCBI Taxonomy" id="983966"/>
    <lineage>
        <taxon>Eukaryota</taxon>
        <taxon>Fungi</taxon>
        <taxon>Dikarya</taxon>
        <taxon>Ascomycota</taxon>
        <taxon>Saccharomycotina</taxon>
        <taxon>Saccharomycetes</taxon>
        <taxon>Phaffomycetales</taxon>
        <taxon>Phaffomycetaceae</taxon>
        <taxon>Cyberlindnera</taxon>
    </lineage>
</organism>
<dbReference type="EMBL" id="KV453939">
    <property type="protein sequence ID" value="ODV71596.1"/>
    <property type="molecule type" value="Genomic_DNA"/>
</dbReference>
<name>A0A1E4RWH4_CYBJN</name>
<accession>A0A1E4RWH4</accession>
<protein>
    <submittedName>
        <fullName evidence="2">Uncharacterized protein</fullName>
    </submittedName>
</protein>
<keyword evidence="1" id="KW-0472">Membrane</keyword>
<reference evidence="2 3" key="1">
    <citation type="journal article" date="2016" name="Proc. Natl. Acad. Sci. U.S.A.">
        <title>Comparative genomics of biotechnologically important yeasts.</title>
        <authorList>
            <person name="Riley R."/>
            <person name="Haridas S."/>
            <person name="Wolfe K.H."/>
            <person name="Lopes M.R."/>
            <person name="Hittinger C.T."/>
            <person name="Goeker M."/>
            <person name="Salamov A.A."/>
            <person name="Wisecaver J.H."/>
            <person name="Long T.M."/>
            <person name="Calvey C.H."/>
            <person name="Aerts A.L."/>
            <person name="Barry K.W."/>
            <person name="Choi C."/>
            <person name="Clum A."/>
            <person name="Coughlan A.Y."/>
            <person name="Deshpande S."/>
            <person name="Douglass A.P."/>
            <person name="Hanson S.J."/>
            <person name="Klenk H.-P."/>
            <person name="LaButti K.M."/>
            <person name="Lapidus A."/>
            <person name="Lindquist E.A."/>
            <person name="Lipzen A.M."/>
            <person name="Meier-Kolthoff J.P."/>
            <person name="Ohm R.A."/>
            <person name="Otillar R.P."/>
            <person name="Pangilinan J.L."/>
            <person name="Peng Y."/>
            <person name="Rokas A."/>
            <person name="Rosa C.A."/>
            <person name="Scheuner C."/>
            <person name="Sibirny A.A."/>
            <person name="Slot J.C."/>
            <person name="Stielow J.B."/>
            <person name="Sun H."/>
            <person name="Kurtzman C.P."/>
            <person name="Blackwell M."/>
            <person name="Grigoriev I.V."/>
            <person name="Jeffries T.W."/>
        </authorList>
    </citation>
    <scope>NUCLEOTIDE SEQUENCE [LARGE SCALE GENOMIC DNA]</scope>
    <source>
        <strain evidence="3">ATCC 18201 / CBS 1600 / BCRC 20928 / JCM 3617 / NBRC 0987 / NRRL Y-1542</strain>
    </source>
</reference>
<dbReference type="Proteomes" id="UP000094389">
    <property type="component" value="Unassembled WGS sequence"/>
</dbReference>
<proteinExistence type="predicted"/>
<keyword evidence="1" id="KW-0812">Transmembrane</keyword>
<feature type="transmembrane region" description="Helical" evidence="1">
    <location>
        <begin position="33"/>
        <end position="51"/>
    </location>
</feature>
<sequence length="161" mass="18309">MIQGFSVEFFNYNLSIFLTLSDQSLYRLTRKLWWLWVASSCAVVCSMYVCGHSMNYRSKESYGKQPVRKKDHGKAIVHKVCRCDEIMDRRHENKGLATSFPVIGTKATFQTCSHARTCQCMNTATHTQTRVCDGVQWVVPTNTVLPTSGKLLLAFLTCVRS</sequence>
<evidence type="ECO:0000313" key="3">
    <source>
        <dbReference type="Proteomes" id="UP000094389"/>
    </source>
</evidence>
<keyword evidence="3" id="KW-1185">Reference proteome</keyword>
<dbReference type="RefSeq" id="XP_020068635.1">
    <property type="nucleotide sequence ID" value="XM_020217638.1"/>
</dbReference>
<dbReference type="AlphaFoldDB" id="A0A1E4RWH4"/>
<keyword evidence="1" id="KW-1133">Transmembrane helix</keyword>
<evidence type="ECO:0000256" key="1">
    <source>
        <dbReference type="SAM" id="Phobius"/>
    </source>
</evidence>